<evidence type="ECO:0000256" key="5">
    <source>
        <dbReference type="PIRSR" id="PIRSR602401-1"/>
    </source>
</evidence>
<organism evidence="8 9">
    <name type="scientific">Penicillium canariense</name>
    <dbReference type="NCBI Taxonomy" id="189055"/>
    <lineage>
        <taxon>Eukaryota</taxon>
        <taxon>Fungi</taxon>
        <taxon>Dikarya</taxon>
        <taxon>Ascomycota</taxon>
        <taxon>Pezizomycotina</taxon>
        <taxon>Eurotiomycetes</taxon>
        <taxon>Eurotiomycetidae</taxon>
        <taxon>Eurotiales</taxon>
        <taxon>Aspergillaceae</taxon>
        <taxon>Penicillium</taxon>
    </lineage>
</organism>
<dbReference type="InterPro" id="IPR036396">
    <property type="entry name" value="Cyt_P450_sf"/>
</dbReference>
<proteinExistence type="inferred from homology"/>
<dbReference type="SUPFAM" id="SSF48264">
    <property type="entry name" value="Cytochrome P450"/>
    <property type="match status" value="1"/>
</dbReference>
<evidence type="ECO:0000256" key="1">
    <source>
        <dbReference type="ARBA" id="ARBA00010617"/>
    </source>
</evidence>
<dbReference type="PANTHER" id="PTHR46300">
    <property type="entry name" value="P450, PUTATIVE (EUROFUNG)-RELATED-RELATED"/>
    <property type="match status" value="1"/>
</dbReference>
<keyword evidence="2 5" id="KW-0479">Metal-binding</keyword>
<feature type="transmembrane region" description="Helical" evidence="7">
    <location>
        <begin position="6"/>
        <end position="23"/>
    </location>
</feature>
<feature type="binding site" description="axial binding residue" evidence="5">
    <location>
        <position position="438"/>
    </location>
    <ligand>
        <name>heme</name>
        <dbReference type="ChEBI" id="CHEBI:30413"/>
    </ligand>
    <ligandPart>
        <name>Fe</name>
        <dbReference type="ChEBI" id="CHEBI:18248"/>
    </ligandPart>
</feature>
<comment type="caution">
    <text evidence="8">The sequence shown here is derived from an EMBL/GenBank/DDBJ whole genome shotgun (WGS) entry which is preliminary data.</text>
</comment>
<evidence type="ECO:0000256" key="2">
    <source>
        <dbReference type="ARBA" id="ARBA00022723"/>
    </source>
</evidence>
<reference evidence="8" key="2">
    <citation type="journal article" date="2023" name="IMA Fungus">
        <title>Comparative genomic study of the Penicillium genus elucidates a diverse pangenome and 15 lateral gene transfer events.</title>
        <authorList>
            <person name="Petersen C."/>
            <person name="Sorensen T."/>
            <person name="Nielsen M.R."/>
            <person name="Sondergaard T.E."/>
            <person name="Sorensen J.L."/>
            <person name="Fitzpatrick D.A."/>
            <person name="Frisvad J.C."/>
            <person name="Nielsen K.L."/>
        </authorList>
    </citation>
    <scope>NUCLEOTIDE SEQUENCE</scope>
    <source>
        <strain evidence="8">IBT 26290</strain>
    </source>
</reference>
<keyword evidence="9" id="KW-1185">Reference proteome</keyword>
<gene>
    <name evidence="8" type="ORF">N7482_000030</name>
</gene>
<keyword evidence="3 6" id="KW-0560">Oxidoreductase</keyword>
<dbReference type="GO" id="GO:0005506">
    <property type="term" value="F:iron ion binding"/>
    <property type="evidence" value="ECO:0007669"/>
    <property type="project" value="InterPro"/>
</dbReference>
<dbReference type="InterPro" id="IPR002401">
    <property type="entry name" value="Cyt_P450_E_grp-I"/>
</dbReference>
<dbReference type="GO" id="GO:0016705">
    <property type="term" value="F:oxidoreductase activity, acting on paired donors, with incorporation or reduction of molecular oxygen"/>
    <property type="evidence" value="ECO:0007669"/>
    <property type="project" value="InterPro"/>
</dbReference>
<evidence type="ECO:0000256" key="7">
    <source>
        <dbReference type="SAM" id="Phobius"/>
    </source>
</evidence>
<evidence type="ECO:0000256" key="6">
    <source>
        <dbReference type="RuleBase" id="RU000461"/>
    </source>
</evidence>
<evidence type="ECO:0000256" key="3">
    <source>
        <dbReference type="ARBA" id="ARBA00023002"/>
    </source>
</evidence>
<evidence type="ECO:0000313" key="8">
    <source>
        <dbReference type="EMBL" id="KAJ5174153.1"/>
    </source>
</evidence>
<comment type="similarity">
    <text evidence="1 6">Belongs to the cytochrome P450 family.</text>
</comment>
<dbReference type="OrthoDB" id="1103324at2759"/>
<dbReference type="EMBL" id="JAPQKN010000001">
    <property type="protein sequence ID" value="KAJ5174153.1"/>
    <property type="molecule type" value="Genomic_DNA"/>
</dbReference>
<dbReference type="GO" id="GO:0043386">
    <property type="term" value="P:mycotoxin biosynthetic process"/>
    <property type="evidence" value="ECO:0007669"/>
    <property type="project" value="UniProtKB-ARBA"/>
</dbReference>
<keyword evidence="7" id="KW-0812">Transmembrane</keyword>
<dbReference type="InterPro" id="IPR050364">
    <property type="entry name" value="Cytochrome_P450_fung"/>
</dbReference>
<dbReference type="InterPro" id="IPR001128">
    <property type="entry name" value="Cyt_P450"/>
</dbReference>
<keyword evidence="7" id="KW-1133">Transmembrane helix</keyword>
<dbReference type="Pfam" id="PF00067">
    <property type="entry name" value="p450"/>
    <property type="match status" value="1"/>
</dbReference>
<evidence type="ECO:0000256" key="4">
    <source>
        <dbReference type="ARBA" id="ARBA00023004"/>
    </source>
</evidence>
<keyword evidence="4 5" id="KW-0408">Iron</keyword>
<dbReference type="PROSITE" id="PS00086">
    <property type="entry name" value="CYTOCHROME_P450"/>
    <property type="match status" value="1"/>
</dbReference>
<keyword evidence="6" id="KW-0503">Monooxygenase</keyword>
<dbReference type="RefSeq" id="XP_056545761.1">
    <property type="nucleotide sequence ID" value="XM_056682155.1"/>
</dbReference>
<dbReference type="GO" id="GO:0020037">
    <property type="term" value="F:heme binding"/>
    <property type="evidence" value="ECO:0007669"/>
    <property type="project" value="InterPro"/>
</dbReference>
<accession>A0A9W9LRM4</accession>
<evidence type="ECO:0000313" key="9">
    <source>
        <dbReference type="Proteomes" id="UP001149163"/>
    </source>
</evidence>
<reference evidence="8" key="1">
    <citation type="submission" date="2022-11" db="EMBL/GenBank/DDBJ databases">
        <authorList>
            <person name="Petersen C."/>
        </authorList>
    </citation>
    <scope>NUCLEOTIDE SEQUENCE</scope>
    <source>
        <strain evidence="8">IBT 26290</strain>
    </source>
</reference>
<dbReference type="PRINTS" id="PR00463">
    <property type="entry name" value="EP450I"/>
</dbReference>
<dbReference type="Gene3D" id="1.10.630.10">
    <property type="entry name" value="Cytochrome P450"/>
    <property type="match status" value="1"/>
</dbReference>
<comment type="cofactor">
    <cofactor evidence="5">
        <name>heme</name>
        <dbReference type="ChEBI" id="CHEBI:30413"/>
    </cofactor>
</comment>
<dbReference type="GeneID" id="81421331"/>
<dbReference type="InterPro" id="IPR017972">
    <property type="entry name" value="Cyt_P450_CS"/>
</dbReference>
<evidence type="ECO:0008006" key="10">
    <source>
        <dbReference type="Google" id="ProtNLM"/>
    </source>
</evidence>
<protein>
    <recommendedName>
        <fullName evidence="10">Cytochrome P450</fullName>
    </recommendedName>
</protein>
<keyword evidence="5 6" id="KW-0349">Heme</keyword>
<name>A0A9W9LRM4_9EURO</name>
<keyword evidence="7" id="KW-0472">Membrane</keyword>
<dbReference type="Proteomes" id="UP001149163">
    <property type="component" value="Unassembled WGS sequence"/>
</dbReference>
<dbReference type="AlphaFoldDB" id="A0A9W9LRM4"/>
<dbReference type="CDD" id="cd11065">
    <property type="entry name" value="CYP64-like"/>
    <property type="match status" value="1"/>
</dbReference>
<dbReference type="GO" id="GO:0004497">
    <property type="term" value="F:monooxygenase activity"/>
    <property type="evidence" value="ECO:0007669"/>
    <property type="project" value="UniProtKB-KW"/>
</dbReference>
<sequence length="511" mass="58927">MGGPPVVYTLLVMLAIFAIRQVVAKIQFKRKYKLPPTIPGWPIVGNTLNMPIPSGMWGHEMAMKYGEMYTCNLAGRLWVYINSSRVVNDLMEKRAAIYSARPNRPLAQDLLSGGRRILLMSTTERWKLQRKVMHSVLNGPNANKTFMPYQELESKQLVVDYLENPDKFYVANQRFSNSVIMSVTFGRRAKLDDKQLRRIMTQMEEFAQIFFDPLKSLPDIFPIMARFPKFMQWWRPWGEDYYRRTVETYQIEVDNLMKKMEAGTARPCFALDVIQGSEKKQFQMDHEEKLFVYATLLEAGSDTSRTAITQMVAAAALYPEWVKKAQGLLDEVCGANAERLPTFADKEALPYISAATKETLRWRPFIQSGVPHELTQDDEYEGYKFPKGTQVTWNAMAIALNEDDYYQAHDFIPERFLNEDLKFPLKGTWGFGTGRRVCIGYTVGFNNVWLATACLLYCFNFEQYPDSPIDSYNTTWEAYNHSPFRLKVTPRSPAHVELIKRMGAEAAAEDY</sequence>
<dbReference type="PANTHER" id="PTHR46300:SF12">
    <property type="entry name" value="P450, PUTATIVE (EUROFUNG)-RELATED"/>
    <property type="match status" value="1"/>
</dbReference>